<accession>A0ABU0R6Y9</accession>
<comment type="caution">
    <text evidence="1">The sequence shown here is derived from an EMBL/GenBank/DDBJ whole genome shotgun (WGS) entry which is preliminary data.</text>
</comment>
<organism evidence="1 2">
    <name type="scientific">Agromyces ramosus</name>
    <dbReference type="NCBI Taxonomy" id="33879"/>
    <lineage>
        <taxon>Bacteria</taxon>
        <taxon>Bacillati</taxon>
        <taxon>Actinomycetota</taxon>
        <taxon>Actinomycetes</taxon>
        <taxon>Micrococcales</taxon>
        <taxon>Microbacteriaceae</taxon>
        <taxon>Agromyces</taxon>
    </lineage>
</organism>
<name>A0ABU0R6Y9_9MICO</name>
<gene>
    <name evidence="1" type="ORF">QFZ26_001052</name>
</gene>
<evidence type="ECO:0000313" key="2">
    <source>
        <dbReference type="Proteomes" id="UP001239083"/>
    </source>
</evidence>
<keyword evidence="2" id="KW-1185">Reference proteome</keyword>
<protein>
    <submittedName>
        <fullName evidence="1">Uncharacterized protein</fullName>
    </submittedName>
</protein>
<dbReference type="Proteomes" id="UP001239083">
    <property type="component" value="Unassembled WGS sequence"/>
</dbReference>
<sequence>MDSFDEGLRCQDVNAGLRNIDQSSAILGNLAETQRVGMSAGVAALIRGRDVIEDAQNLQAIAADQLDVNAFAFNSVIETLEEAGLIADVRRSGRKVVSFTENVPYYSDLYGRLGASWRNAGPTELEQQVVMLVDRLARSPVEQNQVVKELGLDSSEFPEILEVSERSNLIKSIDLGGDKVLYSPFLGFEKPQLIADVIRAHGSDELANAFETVRGEQGLPVSIAGPVIEDAVARGLLMAPSVELPTGKFEAFATLPYTIDQQMLRNEKPVMEKALAVIACLRTGQHFGGFSSLSRSALVAAIDKLLAVGSLNPHSSSERQYRLLNRVGVIQLAPDVVSWGTWRVPTLIDTEDNRAALILAKELLTYGESVSSRMPNQSEIGQLLDNSDPYGAPMKTVARYRDKQRMNDKKWQKAIDTLMGHASA</sequence>
<dbReference type="RefSeq" id="WP_307039964.1">
    <property type="nucleotide sequence ID" value="NZ_JAUSYY010000001.1"/>
</dbReference>
<proteinExistence type="predicted"/>
<reference evidence="1 2" key="1">
    <citation type="submission" date="2023-07" db="EMBL/GenBank/DDBJ databases">
        <title>Comparative genomics of wheat-associated soil bacteria to identify genetic determinants of phenazine resistance.</title>
        <authorList>
            <person name="Mouncey N."/>
        </authorList>
    </citation>
    <scope>NUCLEOTIDE SEQUENCE [LARGE SCALE GENOMIC DNA]</scope>
    <source>
        <strain evidence="1 2">V3I3</strain>
    </source>
</reference>
<evidence type="ECO:0000313" key="1">
    <source>
        <dbReference type="EMBL" id="MDQ0893497.1"/>
    </source>
</evidence>
<dbReference type="EMBL" id="JAUSYY010000001">
    <property type="protein sequence ID" value="MDQ0893497.1"/>
    <property type="molecule type" value="Genomic_DNA"/>
</dbReference>